<feature type="transmembrane region" description="Helical" evidence="1">
    <location>
        <begin position="12"/>
        <end position="32"/>
    </location>
</feature>
<keyword evidence="1" id="KW-0472">Membrane</keyword>
<protein>
    <submittedName>
        <fullName evidence="2">DUF2164 domain-containing protein</fullName>
    </submittedName>
</protein>
<dbReference type="EMBL" id="JAJEQE010000034">
    <property type="protein sequence ID" value="MCC2149564.1"/>
    <property type="molecule type" value="Genomic_DNA"/>
</dbReference>
<evidence type="ECO:0000313" key="2">
    <source>
        <dbReference type="EMBL" id="MCC2149564.1"/>
    </source>
</evidence>
<dbReference type="RefSeq" id="WP_248835597.1">
    <property type="nucleotide sequence ID" value="NZ_JAJEQE010000034.1"/>
</dbReference>
<gene>
    <name evidence="2" type="ORF">LKD42_09900</name>
</gene>
<feature type="transmembrane region" description="Helical" evidence="1">
    <location>
        <begin position="52"/>
        <end position="75"/>
    </location>
</feature>
<feature type="transmembrane region" description="Helical" evidence="1">
    <location>
        <begin position="166"/>
        <end position="184"/>
    </location>
</feature>
<organism evidence="2 3">
    <name type="scientific">Hominisplanchenecus faecis</name>
    <dbReference type="NCBI Taxonomy" id="2885351"/>
    <lineage>
        <taxon>Bacteria</taxon>
        <taxon>Bacillati</taxon>
        <taxon>Bacillota</taxon>
        <taxon>Clostridia</taxon>
        <taxon>Lachnospirales</taxon>
        <taxon>Lachnospiraceae</taxon>
        <taxon>Hominisplanchenecus</taxon>
    </lineage>
</organism>
<dbReference type="Proteomes" id="UP001299235">
    <property type="component" value="Unassembled WGS sequence"/>
</dbReference>
<feature type="transmembrane region" description="Helical" evidence="1">
    <location>
        <begin position="135"/>
        <end position="154"/>
    </location>
</feature>
<accession>A0ABS8EXR8</accession>
<comment type="caution">
    <text evidence="2">The sequence shown here is derived from an EMBL/GenBank/DDBJ whole genome shotgun (WGS) entry which is preliminary data.</text>
</comment>
<feature type="transmembrane region" description="Helical" evidence="1">
    <location>
        <begin position="84"/>
        <end position="102"/>
    </location>
</feature>
<reference evidence="2 3" key="1">
    <citation type="submission" date="2021-10" db="EMBL/GenBank/DDBJ databases">
        <title>Anaerobic single-cell dispensing facilitates the cultivation of human gut bacteria.</title>
        <authorList>
            <person name="Afrizal A."/>
        </authorList>
    </citation>
    <scope>NUCLEOTIDE SEQUENCE [LARGE SCALE GENOMIC DNA]</scope>
    <source>
        <strain evidence="2 3">CLA-AA-H246</strain>
    </source>
</reference>
<evidence type="ECO:0000313" key="3">
    <source>
        <dbReference type="Proteomes" id="UP001299235"/>
    </source>
</evidence>
<feature type="transmembrane region" description="Helical" evidence="1">
    <location>
        <begin position="190"/>
        <end position="210"/>
    </location>
</feature>
<proteinExistence type="predicted"/>
<keyword evidence="3" id="KW-1185">Reference proteome</keyword>
<evidence type="ECO:0000256" key="1">
    <source>
        <dbReference type="SAM" id="Phobius"/>
    </source>
</evidence>
<sequence>MRTYKKRIITDVVSVGMLLLAVGLILLMHRYMGDVKSIYLPEAKTTGMPFNIGFRWSVILGMIGVILIQVVMYVWTYCNKNWKLFTWATGIWIYSAIVFEYVSSSSKLGFFFILRDNLQYSNPDIIYSVWAKANMLVYAILFVIGLIYLSKWLFGTNEKSPTTPKVRKFFPVIFIILGTLILVVETYKNSWYLISCIVASMVSWRLLSKLEKVCEPYMDEEISDSLVVLIFGFLLDFFIEELSYKDPDE</sequence>
<keyword evidence="1" id="KW-0812">Transmembrane</keyword>
<name>A0ABS8EXR8_9FIRM</name>
<keyword evidence="1" id="KW-1133">Transmembrane helix</keyword>